<dbReference type="RefSeq" id="WP_189574900.1">
    <property type="nucleotide sequence ID" value="NZ_BMXV01000003.1"/>
</dbReference>
<dbReference type="Pfam" id="PF00462">
    <property type="entry name" value="Glutaredoxin"/>
    <property type="match status" value="1"/>
</dbReference>
<dbReference type="PROSITE" id="PS51354">
    <property type="entry name" value="GLUTAREDOXIN_2"/>
    <property type="match status" value="1"/>
</dbReference>
<organism evidence="2 3">
    <name type="scientific">Marinobacter zhanjiangensis</name>
    <dbReference type="NCBI Taxonomy" id="578215"/>
    <lineage>
        <taxon>Bacteria</taxon>
        <taxon>Pseudomonadati</taxon>
        <taxon>Pseudomonadota</taxon>
        <taxon>Gammaproteobacteria</taxon>
        <taxon>Pseudomonadales</taxon>
        <taxon>Marinobacteraceae</taxon>
        <taxon>Marinobacter</taxon>
    </lineage>
</organism>
<dbReference type="Gene3D" id="3.40.30.10">
    <property type="entry name" value="Glutaredoxin"/>
    <property type="match status" value="1"/>
</dbReference>
<accession>A0ABQ3AWD0</accession>
<dbReference type="SUPFAM" id="SSF52833">
    <property type="entry name" value="Thioredoxin-like"/>
    <property type="match status" value="1"/>
</dbReference>
<comment type="caution">
    <text evidence="2">The sequence shown here is derived from an EMBL/GenBank/DDBJ whole genome shotgun (WGS) entry which is preliminary data.</text>
</comment>
<dbReference type="NCBIfam" id="NF008401">
    <property type="entry name" value="PRK11200.1"/>
    <property type="match status" value="1"/>
</dbReference>
<dbReference type="EMBL" id="BMXV01000003">
    <property type="protein sequence ID" value="GGY68561.1"/>
    <property type="molecule type" value="Genomic_DNA"/>
</dbReference>
<reference evidence="3" key="1">
    <citation type="journal article" date="2019" name="Int. J. Syst. Evol. Microbiol.">
        <title>The Global Catalogue of Microorganisms (GCM) 10K type strain sequencing project: providing services to taxonomists for standard genome sequencing and annotation.</title>
        <authorList>
            <consortium name="The Broad Institute Genomics Platform"/>
            <consortium name="The Broad Institute Genome Sequencing Center for Infectious Disease"/>
            <person name="Wu L."/>
            <person name="Ma J."/>
        </authorList>
    </citation>
    <scope>NUCLEOTIDE SEQUENCE [LARGE SCALE GENOMIC DNA]</scope>
    <source>
        <strain evidence="3">KCTC 22280</strain>
    </source>
</reference>
<name>A0ABQ3AWD0_9GAMM</name>
<sequence>MDKVTIYGRMSCGFCAMARQLCDQKGFEHEFVDMPALGLSKEDVADKIGHPVRTVPQILVGNEYVGGFDEFSRYVVSRSGQA</sequence>
<dbReference type="InterPro" id="IPR036249">
    <property type="entry name" value="Thioredoxin-like_sf"/>
</dbReference>
<dbReference type="Proteomes" id="UP000601597">
    <property type="component" value="Unassembled WGS sequence"/>
</dbReference>
<gene>
    <name evidence="2" type="primary">grxC</name>
    <name evidence="2" type="ORF">GCM10007071_14180</name>
</gene>
<protein>
    <submittedName>
        <fullName evidence="2">Glutaredoxin 3</fullName>
    </submittedName>
</protein>
<dbReference type="InterPro" id="IPR014025">
    <property type="entry name" value="Glutaredoxin_subgr"/>
</dbReference>
<dbReference type="CDD" id="cd02066">
    <property type="entry name" value="GRX_family"/>
    <property type="match status" value="1"/>
</dbReference>
<feature type="domain" description="Glutaredoxin" evidence="1">
    <location>
        <begin position="4"/>
        <end position="65"/>
    </location>
</feature>
<proteinExistence type="predicted"/>
<dbReference type="PRINTS" id="PR00160">
    <property type="entry name" value="GLUTAREDOXIN"/>
</dbReference>
<evidence type="ECO:0000259" key="1">
    <source>
        <dbReference type="Pfam" id="PF00462"/>
    </source>
</evidence>
<evidence type="ECO:0000313" key="3">
    <source>
        <dbReference type="Proteomes" id="UP000601597"/>
    </source>
</evidence>
<keyword evidence="3" id="KW-1185">Reference proteome</keyword>
<dbReference type="InterPro" id="IPR002109">
    <property type="entry name" value="Glutaredoxin"/>
</dbReference>
<evidence type="ECO:0000313" key="2">
    <source>
        <dbReference type="EMBL" id="GGY68561.1"/>
    </source>
</evidence>